<accession>A0A1G8NHF0</accession>
<evidence type="ECO:0000313" key="4">
    <source>
        <dbReference type="Proteomes" id="UP000198945"/>
    </source>
</evidence>
<dbReference type="InterPro" id="IPR026881">
    <property type="entry name" value="WYL_dom"/>
</dbReference>
<name>A0A1G8NHF0_9FIRM</name>
<dbReference type="PANTHER" id="PTHR34580:SF1">
    <property type="entry name" value="PROTEIN PAFC"/>
    <property type="match status" value="1"/>
</dbReference>
<dbReference type="Pfam" id="PF25583">
    <property type="entry name" value="WCX"/>
    <property type="match status" value="1"/>
</dbReference>
<dbReference type="InterPro" id="IPR036388">
    <property type="entry name" value="WH-like_DNA-bd_sf"/>
</dbReference>
<dbReference type="EMBL" id="FNEH01000015">
    <property type="protein sequence ID" value="SDI79711.1"/>
    <property type="molecule type" value="Genomic_DNA"/>
</dbReference>
<dbReference type="GO" id="GO:0003677">
    <property type="term" value="F:DNA binding"/>
    <property type="evidence" value="ECO:0007669"/>
    <property type="project" value="UniProtKB-KW"/>
</dbReference>
<dbReference type="InterPro" id="IPR057727">
    <property type="entry name" value="WCX_dom"/>
</dbReference>
<dbReference type="InterPro" id="IPR051534">
    <property type="entry name" value="CBASS_pafABC_assoc_protein"/>
</dbReference>
<protein>
    <submittedName>
        <fullName evidence="3">Predicted DNA-binding transcriptional regulator YafY, contains an HTH and WYL domains</fullName>
    </submittedName>
</protein>
<feature type="domain" description="WCX" evidence="2">
    <location>
        <begin position="252"/>
        <end position="320"/>
    </location>
</feature>
<dbReference type="Pfam" id="PF13280">
    <property type="entry name" value="WYL"/>
    <property type="match status" value="1"/>
</dbReference>
<dbReference type="Proteomes" id="UP000198945">
    <property type="component" value="Unassembled WGS sequence"/>
</dbReference>
<reference evidence="3 4" key="1">
    <citation type="submission" date="2016-10" db="EMBL/GenBank/DDBJ databases">
        <authorList>
            <person name="de Groot N.N."/>
        </authorList>
    </citation>
    <scope>NUCLEOTIDE SEQUENCE [LARGE SCALE GENOMIC DNA]</scope>
    <source>
        <strain evidence="3 4">WG7</strain>
    </source>
</reference>
<dbReference type="RefSeq" id="WP_089716996.1">
    <property type="nucleotide sequence ID" value="NZ_FNEH01000015.1"/>
</dbReference>
<dbReference type="AlphaFoldDB" id="A0A1G8NHF0"/>
<evidence type="ECO:0000313" key="3">
    <source>
        <dbReference type="EMBL" id="SDI79711.1"/>
    </source>
</evidence>
<organism evidence="3 4">
    <name type="scientific">Halanaerobium congolense</name>
    <dbReference type="NCBI Taxonomy" id="54121"/>
    <lineage>
        <taxon>Bacteria</taxon>
        <taxon>Bacillati</taxon>
        <taxon>Bacillota</taxon>
        <taxon>Clostridia</taxon>
        <taxon>Halanaerobiales</taxon>
        <taxon>Halanaerobiaceae</taxon>
        <taxon>Halanaerobium</taxon>
    </lineage>
</organism>
<dbReference type="Gene3D" id="1.10.10.10">
    <property type="entry name" value="Winged helix-like DNA-binding domain superfamily/Winged helix DNA-binding domain"/>
    <property type="match status" value="1"/>
</dbReference>
<dbReference type="PANTHER" id="PTHR34580">
    <property type="match status" value="1"/>
</dbReference>
<proteinExistence type="predicted"/>
<feature type="domain" description="WYL" evidence="1">
    <location>
        <begin position="151"/>
        <end position="217"/>
    </location>
</feature>
<sequence length="326" mass="39233">MTITNQNKIHRILRIYEKLITGDGIIRKELADYFEVSKKTIKRDLKEIDRYFQELDNNYHKDYISYDYQNKAYFLNDTKLDLTQKEILAIVKVILESRAFCKSETKKIINKLITKVPLNLQNDIKEIIANELYHYSELEHQSKLLDLIWNISLAVKENRVIKIKYNSLSKDNLVERKIEPMGLMFSEYYFYLIAHHYEQKDDFKIPYRLDRIDEFQVSTEHYKVNYTDRFQEGEFRKRIQFMYPGKLMKIKFKFWGDSIEAVLDRLSTAKILDEKDRKYIIEAEVFGKGIKMWLLSQGDNLEVLEPEKVREEMNQTIKNMIGHYKN</sequence>
<keyword evidence="3" id="KW-0238">DNA-binding</keyword>
<dbReference type="PROSITE" id="PS52050">
    <property type="entry name" value="WYL"/>
    <property type="match status" value="1"/>
</dbReference>
<gene>
    <name evidence="3" type="ORF">SAMN04515654_11522</name>
</gene>
<evidence type="ECO:0000259" key="1">
    <source>
        <dbReference type="Pfam" id="PF13280"/>
    </source>
</evidence>
<evidence type="ECO:0000259" key="2">
    <source>
        <dbReference type="Pfam" id="PF25583"/>
    </source>
</evidence>